<dbReference type="InterPro" id="IPR035279">
    <property type="entry name" value="DUF5358"/>
</dbReference>
<keyword evidence="1" id="KW-0732">Signal</keyword>
<keyword evidence="3" id="KW-1185">Reference proteome</keyword>
<feature type="chain" id="PRO_5044253749" description="Bifunctional riboflavin kinase/FMN adenylyltransferase" evidence="1">
    <location>
        <begin position="22"/>
        <end position="188"/>
    </location>
</feature>
<evidence type="ECO:0008006" key="4">
    <source>
        <dbReference type="Google" id="ProtNLM"/>
    </source>
</evidence>
<protein>
    <recommendedName>
        <fullName evidence="4">Bifunctional riboflavin kinase/FMN adenylyltransferase</fullName>
    </recommendedName>
</protein>
<gene>
    <name evidence="2" type="ORF">QV05_08330</name>
</gene>
<dbReference type="EMBL" id="JTJQ01000026">
    <property type="protein sequence ID" value="OBX00137.1"/>
    <property type="molecule type" value="Genomic_DNA"/>
</dbReference>
<comment type="caution">
    <text evidence="2">The sequence shown here is derived from an EMBL/GenBank/DDBJ whole genome shotgun (WGS) entry which is preliminary data.</text>
</comment>
<evidence type="ECO:0000313" key="3">
    <source>
        <dbReference type="Proteomes" id="UP000092594"/>
    </source>
</evidence>
<feature type="signal peptide" evidence="1">
    <location>
        <begin position="1"/>
        <end position="21"/>
    </location>
</feature>
<name>A0AB36DUZ0_9PAST</name>
<evidence type="ECO:0000256" key="1">
    <source>
        <dbReference type="SAM" id="SignalP"/>
    </source>
</evidence>
<dbReference type="AlphaFoldDB" id="A0AB36DUZ0"/>
<reference evidence="2 3" key="1">
    <citation type="submission" date="2014-11" db="EMBL/GenBank/DDBJ databases">
        <title>Pan-genome of Gallibacterium spp.</title>
        <authorList>
            <person name="Kudirkiene E."/>
            <person name="Bojesen A.M."/>
        </authorList>
    </citation>
    <scope>NUCLEOTIDE SEQUENCE [LARGE SCALE GENOMIC DNA]</scope>
    <source>
        <strain evidence="2 3">Gerl. 2740/89</strain>
    </source>
</reference>
<organism evidence="2 3">
    <name type="scientific">Gallibacterium genomosp. 1</name>
    <dbReference type="NCBI Taxonomy" id="155515"/>
    <lineage>
        <taxon>Bacteria</taxon>
        <taxon>Pseudomonadati</taxon>
        <taxon>Pseudomonadota</taxon>
        <taxon>Gammaproteobacteria</taxon>
        <taxon>Pasteurellales</taxon>
        <taxon>Pasteurellaceae</taxon>
        <taxon>Gallibacterium</taxon>
    </lineage>
</organism>
<proteinExistence type="predicted"/>
<evidence type="ECO:0000313" key="2">
    <source>
        <dbReference type="EMBL" id="OBX00137.1"/>
    </source>
</evidence>
<accession>A0AB36DUZ0</accession>
<dbReference type="PROSITE" id="PS51257">
    <property type="entry name" value="PROKAR_LIPOPROTEIN"/>
    <property type="match status" value="1"/>
</dbReference>
<sequence length="188" mass="21581">MMIKKLIFSITILFLAGCSSNIDPYPAEYANADYELSDNDARRWVVASHQAEQCIYPNLTRIQQEHFSKEDAYIHSQYVFFYPLEDIIGADYVKMIQQDEKSMGYAQYQYKKFKQTEFEPMSAAECATLRIKARDDLKVVKGQYQSGMAVDESKSNSVDSKNSNPDGIATNENKFFFDIIKWGSALLL</sequence>
<dbReference type="Pfam" id="PF17311">
    <property type="entry name" value="DUF5358"/>
    <property type="match status" value="1"/>
</dbReference>
<dbReference type="Proteomes" id="UP000092594">
    <property type="component" value="Unassembled WGS sequence"/>
</dbReference>